<dbReference type="Proteomes" id="UP001439008">
    <property type="component" value="Unassembled WGS sequence"/>
</dbReference>
<proteinExistence type="predicted"/>
<sequence length="175" mass="20302">MALLADNLYIIVQYSKDEFVGKPSYSQTILSFLRIYHFVKNINLLCIDCCANNKILNILNEEKFKNENNSILEEKMDNSLKFGQTNSDILISSLMKILCKINKRANEDAQNQIILFTETDFSNFSYFARCKMTSCFQTAIELKNAKIDIVLFPNRNNVLEVPRYVKEVFKNKKGN</sequence>
<evidence type="ECO:0000313" key="2">
    <source>
        <dbReference type="Proteomes" id="UP001439008"/>
    </source>
</evidence>
<dbReference type="EMBL" id="JBDODL010000115">
    <property type="protein sequence ID" value="MES1918736.1"/>
    <property type="molecule type" value="Genomic_DNA"/>
</dbReference>
<reference evidence="1 2" key="1">
    <citation type="journal article" date="2024" name="BMC Biol.">
        <title>Comparative genomics of Ascetosporea gives new insight into the evolutionary basis for animal parasitism in Rhizaria.</title>
        <authorList>
            <person name="Hiltunen Thoren M."/>
            <person name="Onut-Brannstrom I."/>
            <person name="Alfjorden A."/>
            <person name="Peckova H."/>
            <person name="Swords F."/>
            <person name="Hooper C."/>
            <person name="Holzer A.S."/>
            <person name="Bass D."/>
            <person name="Burki F."/>
        </authorList>
    </citation>
    <scope>NUCLEOTIDE SEQUENCE [LARGE SCALE GENOMIC DNA]</scope>
    <source>
        <strain evidence="1">20-A016</strain>
    </source>
</reference>
<protein>
    <submittedName>
        <fullName evidence="1">Uncharacterized protein</fullName>
    </submittedName>
</protein>
<name>A0ABV2AGE4_9EUKA</name>
<keyword evidence="2" id="KW-1185">Reference proteome</keyword>
<organism evidence="1 2">
    <name type="scientific">Bonamia ostreae</name>
    <dbReference type="NCBI Taxonomy" id="126728"/>
    <lineage>
        <taxon>Eukaryota</taxon>
        <taxon>Sar</taxon>
        <taxon>Rhizaria</taxon>
        <taxon>Endomyxa</taxon>
        <taxon>Ascetosporea</taxon>
        <taxon>Haplosporida</taxon>
        <taxon>Bonamia</taxon>
    </lineage>
</organism>
<gene>
    <name evidence="1" type="ORF">MHBO_000652</name>
</gene>
<accession>A0ABV2AGE4</accession>
<comment type="caution">
    <text evidence="1">The sequence shown here is derived from an EMBL/GenBank/DDBJ whole genome shotgun (WGS) entry which is preliminary data.</text>
</comment>
<evidence type="ECO:0000313" key="1">
    <source>
        <dbReference type="EMBL" id="MES1918736.1"/>
    </source>
</evidence>